<evidence type="ECO:0000256" key="17">
    <source>
        <dbReference type="ARBA" id="ARBA00023264"/>
    </source>
</evidence>
<evidence type="ECO:0000313" key="21">
    <source>
        <dbReference type="Proteomes" id="UP000000723"/>
    </source>
</evidence>
<feature type="transmembrane region" description="Helical" evidence="19">
    <location>
        <begin position="80"/>
        <end position="100"/>
    </location>
</feature>
<comment type="pathway">
    <text evidence="4">Lipid metabolism.</text>
</comment>
<evidence type="ECO:0000256" key="11">
    <source>
        <dbReference type="ARBA" id="ARBA00022692"/>
    </source>
</evidence>
<organism evidence="20 21">
    <name type="scientific">Azobacteroides pseudotrichonymphae genomovar. CFP2</name>
    <dbReference type="NCBI Taxonomy" id="511995"/>
    <lineage>
        <taxon>Bacteria</taxon>
        <taxon>Pseudomonadati</taxon>
        <taxon>Bacteroidota</taxon>
        <taxon>Bacteroidia</taxon>
        <taxon>Bacteroidales</taxon>
        <taxon>Candidatus Azobacteroides</taxon>
    </lineage>
</organism>
<comment type="pathway">
    <text evidence="3 18">Phospholipid metabolism; CDP-diacylglycerol biosynthesis; CDP-diacylglycerol from sn-glycerol 3-phosphate: step 3/3.</text>
</comment>
<dbReference type="PANTHER" id="PTHR46382">
    <property type="entry name" value="PHOSPHATIDATE CYTIDYLYLTRANSFERASE"/>
    <property type="match status" value="1"/>
</dbReference>
<keyword evidence="14" id="KW-0443">Lipid metabolism</keyword>
<evidence type="ECO:0000256" key="1">
    <source>
        <dbReference type="ARBA" id="ARBA00001698"/>
    </source>
</evidence>
<keyword evidence="15 19" id="KW-0472">Membrane</keyword>
<dbReference type="eggNOG" id="COG4589">
    <property type="taxonomic scope" value="Bacteria"/>
</dbReference>
<dbReference type="EMBL" id="AP010656">
    <property type="protein sequence ID" value="BAG83851.1"/>
    <property type="molecule type" value="Genomic_DNA"/>
</dbReference>
<name>B6YRM9_AZOPC</name>
<proteinExistence type="inferred from homology"/>
<feature type="transmembrane region" description="Helical" evidence="19">
    <location>
        <begin position="55"/>
        <end position="74"/>
    </location>
</feature>
<evidence type="ECO:0000256" key="5">
    <source>
        <dbReference type="ARBA" id="ARBA00010185"/>
    </source>
</evidence>
<keyword evidence="17" id="KW-1208">Phospholipid metabolism</keyword>
<evidence type="ECO:0000256" key="15">
    <source>
        <dbReference type="ARBA" id="ARBA00023136"/>
    </source>
</evidence>
<dbReference type="STRING" id="511995.CFPG_588"/>
<feature type="transmembrane region" description="Helical" evidence="19">
    <location>
        <begin position="181"/>
        <end position="200"/>
    </location>
</feature>
<comment type="similarity">
    <text evidence="5 18">Belongs to the CDS family.</text>
</comment>
<keyword evidence="9" id="KW-0444">Lipid biosynthesis</keyword>
<evidence type="ECO:0000256" key="7">
    <source>
        <dbReference type="ARBA" id="ARBA00019373"/>
    </source>
</evidence>
<evidence type="ECO:0000256" key="8">
    <source>
        <dbReference type="ARBA" id="ARBA00022475"/>
    </source>
</evidence>
<evidence type="ECO:0000256" key="4">
    <source>
        <dbReference type="ARBA" id="ARBA00005189"/>
    </source>
</evidence>
<evidence type="ECO:0000256" key="10">
    <source>
        <dbReference type="ARBA" id="ARBA00022679"/>
    </source>
</evidence>
<evidence type="ECO:0000256" key="12">
    <source>
        <dbReference type="ARBA" id="ARBA00022695"/>
    </source>
</evidence>
<feature type="transmembrane region" description="Helical" evidence="19">
    <location>
        <begin position="12"/>
        <end position="43"/>
    </location>
</feature>
<dbReference type="Pfam" id="PF01148">
    <property type="entry name" value="CTP_transf_1"/>
    <property type="match status" value="1"/>
</dbReference>
<keyword evidence="21" id="KW-1185">Reference proteome</keyword>
<dbReference type="PANTHER" id="PTHR46382:SF1">
    <property type="entry name" value="PHOSPHATIDATE CYTIDYLYLTRANSFERASE"/>
    <property type="match status" value="1"/>
</dbReference>
<keyword evidence="10 18" id="KW-0808">Transferase</keyword>
<dbReference type="OrthoDB" id="9799199at2"/>
<evidence type="ECO:0000256" key="19">
    <source>
        <dbReference type="SAM" id="Phobius"/>
    </source>
</evidence>
<dbReference type="KEGG" id="aps:CFPG_588"/>
<dbReference type="AlphaFoldDB" id="B6YRM9"/>
<sequence>MKNFFIRVISSIVYVFFIILGIWYSYTFFIVFSIMIFLCLHEFYGLINAKQKIDIHYLHCLGGVLLFIVTYFYTSGVFPYSHIFLLYLLYIVFVFVSELYKKHQDSIIHATFILFGQCYVALPISLLNTVAFINNFYYRELLLALFIFIWINDASAYIIGTNFGKHQLSKHISPKKSWEGFVGGLIFTLLASSLFFTYYFSKTSLYQKIPLYHWIGMGIVIVVFSTWGDLIESLLKRTWKIKDSGLAIPGHGGFLDRFDSLFFAVYALLFYIKWCTVFENGHIIVLKKLFLPLF</sequence>
<dbReference type="GO" id="GO:0016024">
    <property type="term" value="P:CDP-diacylglycerol biosynthetic process"/>
    <property type="evidence" value="ECO:0007669"/>
    <property type="project" value="UniProtKB-UniPathway"/>
</dbReference>
<reference evidence="21" key="1">
    <citation type="journal article" date="2008" name="Science">
        <title>Genome of an endosymbiont coupling N2 fixation to cellulolysis within RT protist cells in termite gut.</title>
        <authorList>
            <person name="Hongoh Y."/>
            <person name="Sharma V.K."/>
            <person name="Prakash T."/>
            <person name="Noda S."/>
            <person name="Toh H."/>
            <person name="Taylor T.D."/>
            <person name="Kudo T."/>
            <person name="Sakaki Y."/>
            <person name="Toyoda A."/>
            <person name="Hattori M."/>
            <person name="Ohkuma M."/>
        </authorList>
    </citation>
    <scope>NUCLEOTIDE SEQUENCE [LARGE SCALE GENOMIC DNA]</scope>
</reference>
<feature type="transmembrane region" description="Helical" evidence="19">
    <location>
        <begin position="112"/>
        <end position="135"/>
    </location>
</feature>
<evidence type="ECO:0000256" key="3">
    <source>
        <dbReference type="ARBA" id="ARBA00005119"/>
    </source>
</evidence>
<comment type="catalytic activity">
    <reaction evidence="1 18">
        <text>a 1,2-diacyl-sn-glycero-3-phosphate + CTP + H(+) = a CDP-1,2-diacyl-sn-glycerol + diphosphate</text>
        <dbReference type="Rhea" id="RHEA:16229"/>
        <dbReference type="ChEBI" id="CHEBI:15378"/>
        <dbReference type="ChEBI" id="CHEBI:33019"/>
        <dbReference type="ChEBI" id="CHEBI:37563"/>
        <dbReference type="ChEBI" id="CHEBI:58332"/>
        <dbReference type="ChEBI" id="CHEBI:58608"/>
        <dbReference type="EC" id="2.7.7.41"/>
    </reaction>
</comment>
<feature type="transmembrane region" description="Helical" evidence="19">
    <location>
        <begin position="141"/>
        <end position="160"/>
    </location>
</feature>
<evidence type="ECO:0000256" key="14">
    <source>
        <dbReference type="ARBA" id="ARBA00023098"/>
    </source>
</evidence>
<keyword evidence="16" id="KW-0594">Phospholipid biosynthesis</keyword>
<keyword evidence="13 19" id="KW-1133">Transmembrane helix</keyword>
<dbReference type="Proteomes" id="UP000000723">
    <property type="component" value="Chromosome"/>
</dbReference>
<protein>
    <recommendedName>
        <fullName evidence="7 18">Phosphatidate cytidylyltransferase</fullName>
        <ecNumber evidence="6 18">2.7.7.41</ecNumber>
    </recommendedName>
</protein>
<evidence type="ECO:0000256" key="16">
    <source>
        <dbReference type="ARBA" id="ARBA00023209"/>
    </source>
</evidence>
<dbReference type="InterPro" id="IPR000374">
    <property type="entry name" value="PC_trans"/>
</dbReference>
<dbReference type="GO" id="GO:0005886">
    <property type="term" value="C:plasma membrane"/>
    <property type="evidence" value="ECO:0007669"/>
    <property type="project" value="UniProtKB-SubCell"/>
</dbReference>
<dbReference type="RefSeq" id="WP_012573611.1">
    <property type="nucleotide sequence ID" value="NC_011565.1"/>
</dbReference>
<evidence type="ECO:0000313" key="20">
    <source>
        <dbReference type="EMBL" id="BAG83851.1"/>
    </source>
</evidence>
<dbReference type="UniPathway" id="UPA00557">
    <property type="reaction ID" value="UER00614"/>
</dbReference>
<comment type="subcellular location">
    <subcellularLocation>
        <location evidence="2">Cell membrane</location>
        <topology evidence="2">Multi-pass membrane protein</topology>
    </subcellularLocation>
</comment>
<evidence type="ECO:0000256" key="2">
    <source>
        <dbReference type="ARBA" id="ARBA00004651"/>
    </source>
</evidence>
<feature type="transmembrane region" description="Helical" evidence="19">
    <location>
        <begin position="212"/>
        <end position="231"/>
    </location>
</feature>
<dbReference type="EC" id="2.7.7.41" evidence="6 18"/>
<evidence type="ECO:0000256" key="9">
    <source>
        <dbReference type="ARBA" id="ARBA00022516"/>
    </source>
</evidence>
<keyword evidence="8" id="KW-1003">Cell membrane</keyword>
<evidence type="ECO:0000256" key="13">
    <source>
        <dbReference type="ARBA" id="ARBA00022989"/>
    </source>
</evidence>
<keyword evidence="12 18" id="KW-0548">Nucleotidyltransferase</keyword>
<keyword evidence="11 18" id="KW-0812">Transmembrane</keyword>
<evidence type="ECO:0000256" key="18">
    <source>
        <dbReference type="RuleBase" id="RU003938"/>
    </source>
</evidence>
<gene>
    <name evidence="20" type="ordered locus">CFPG_588</name>
</gene>
<evidence type="ECO:0000256" key="6">
    <source>
        <dbReference type="ARBA" id="ARBA00012487"/>
    </source>
</evidence>
<dbReference type="PROSITE" id="PS01315">
    <property type="entry name" value="CDS"/>
    <property type="match status" value="1"/>
</dbReference>
<dbReference type="HOGENOM" id="CLU_037294_3_2_10"/>
<accession>B6YRM9</accession>
<dbReference type="GO" id="GO:0004605">
    <property type="term" value="F:phosphatidate cytidylyltransferase activity"/>
    <property type="evidence" value="ECO:0007669"/>
    <property type="project" value="UniProtKB-EC"/>
</dbReference>